<feature type="compositionally biased region" description="Low complexity" evidence="1">
    <location>
        <begin position="12"/>
        <end position="25"/>
    </location>
</feature>
<dbReference type="EnsemblPlants" id="OB05G15530.1">
    <property type="protein sequence ID" value="OB05G15530.1"/>
    <property type="gene ID" value="OB05G15530"/>
</dbReference>
<evidence type="ECO:0000256" key="2">
    <source>
        <dbReference type="SAM" id="Phobius"/>
    </source>
</evidence>
<keyword evidence="2" id="KW-0472">Membrane</keyword>
<reference evidence="3" key="1">
    <citation type="journal article" date="2013" name="Nat. Commun.">
        <title>Whole-genome sequencing of Oryza brachyantha reveals mechanisms underlying Oryza genome evolution.</title>
        <authorList>
            <person name="Chen J."/>
            <person name="Huang Q."/>
            <person name="Gao D."/>
            <person name="Wang J."/>
            <person name="Lang Y."/>
            <person name="Liu T."/>
            <person name="Li B."/>
            <person name="Bai Z."/>
            <person name="Luis Goicoechea J."/>
            <person name="Liang C."/>
            <person name="Chen C."/>
            <person name="Zhang W."/>
            <person name="Sun S."/>
            <person name="Liao Y."/>
            <person name="Zhang X."/>
            <person name="Yang L."/>
            <person name="Song C."/>
            <person name="Wang M."/>
            <person name="Shi J."/>
            <person name="Liu G."/>
            <person name="Liu J."/>
            <person name="Zhou H."/>
            <person name="Zhou W."/>
            <person name="Yu Q."/>
            <person name="An N."/>
            <person name="Chen Y."/>
            <person name="Cai Q."/>
            <person name="Wang B."/>
            <person name="Liu B."/>
            <person name="Min J."/>
            <person name="Huang Y."/>
            <person name="Wu H."/>
            <person name="Li Z."/>
            <person name="Zhang Y."/>
            <person name="Yin Y."/>
            <person name="Song W."/>
            <person name="Jiang J."/>
            <person name="Jackson S.A."/>
            <person name="Wing R.A."/>
            <person name="Wang J."/>
            <person name="Chen M."/>
        </authorList>
    </citation>
    <scope>NUCLEOTIDE SEQUENCE [LARGE SCALE GENOMIC DNA]</scope>
    <source>
        <strain evidence="3">cv. IRGC 101232</strain>
    </source>
</reference>
<evidence type="ECO:0000313" key="3">
    <source>
        <dbReference type="EnsemblPlants" id="OB05G15530.1"/>
    </source>
</evidence>
<proteinExistence type="predicted"/>
<dbReference type="HOGENOM" id="CLU_2910969_0_0_1"/>
<keyword evidence="4" id="KW-1185">Reference proteome</keyword>
<keyword evidence="2" id="KW-1133">Transmembrane helix</keyword>
<organism evidence="3">
    <name type="scientific">Oryza brachyantha</name>
    <name type="common">malo sina</name>
    <dbReference type="NCBI Taxonomy" id="4533"/>
    <lineage>
        <taxon>Eukaryota</taxon>
        <taxon>Viridiplantae</taxon>
        <taxon>Streptophyta</taxon>
        <taxon>Embryophyta</taxon>
        <taxon>Tracheophyta</taxon>
        <taxon>Spermatophyta</taxon>
        <taxon>Magnoliopsida</taxon>
        <taxon>Liliopsida</taxon>
        <taxon>Poales</taxon>
        <taxon>Poaceae</taxon>
        <taxon>BOP clade</taxon>
        <taxon>Oryzoideae</taxon>
        <taxon>Oryzeae</taxon>
        <taxon>Oryzinae</taxon>
        <taxon>Oryza</taxon>
    </lineage>
</organism>
<dbReference type="Gramene" id="OB05G15530.1">
    <property type="protein sequence ID" value="OB05G15530.1"/>
    <property type="gene ID" value="OB05G15530"/>
</dbReference>
<feature type="transmembrane region" description="Helical" evidence="2">
    <location>
        <begin position="36"/>
        <end position="59"/>
    </location>
</feature>
<protein>
    <submittedName>
        <fullName evidence="3">Uncharacterized protein</fullName>
    </submittedName>
</protein>
<name>J3M4M9_ORYBR</name>
<evidence type="ECO:0000256" key="1">
    <source>
        <dbReference type="SAM" id="MobiDB-lite"/>
    </source>
</evidence>
<feature type="region of interest" description="Disordered" evidence="1">
    <location>
        <begin position="1"/>
        <end position="25"/>
    </location>
</feature>
<dbReference type="AlphaFoldDB" id="J3M4M9"/>
<reference evidence="3" key="2">
    <citation type="submission" date="2013-04" db="UniProtKB">
        <authorList>
            <consortium name="EnsemblPlants"/>
        </authorList>
    </citation>
    <scope>IDENTIFICATION</scope>
</reference>
<evidence type="ECO:0000313" key="4">
    <source>
        <dbReference type="Proteomes" id="UP000006038"/>
    </source>
</evidence>
<accession>J3M4M9</accession>
<dbReference type="Proteomes" id="UP000006038">
    <property type="component" value="Chromosome 5"/>
</dbReference>
<keyword evidence="2" id="KW-0812">Transmembrane</keyword>
<sequence length="62" mass="6598">MHFGRKVPTLVSSATTGAGAGTGSSASEKLQSYLSIFIQWLVYFLALSLVSSSLCYLSISTY</sequence>